<evidence type="ECO:0000313" key="2">
    <source>
        <dbReference type="EMBL" id="MCZ0861634.1"/>
    </source>
</evidence>
<dbReference type="Proteomes" id="UP001141422">
    <property type="component" value="Unassembled WGS sequence"/>
</dbReference>
<comment type="caution">
    <text evidence="2">The sequence shown here is derived from an EMBL/GenBank/DDBJ whole genome shotgun (WGS) entry which is preliminary data.</text>
</comment>
<reference evidence="2" key="1">
    <citation type="submission" date="2022-12" db="EMBL/GenBank/DDBJ databases">
        <title>Isolation and characterisation of novel Methanocorpusculum spp. from native Australian herbivores indicates the genus is ancestrally host-associated.</title>
        <authorList>
            <person name="Volmer J.G."/>
            <person name="Soo R.M."/>
            <person name="Evans P.N."/>
            <person name="Hoedt E.C."/>
            <person name="Astorga Alsina A.L."/>
            <person name="Woodcroft B.J."/>
            <person name="Tyson G.W."/>
            <person name="Hugenholtz P."/>
            <person name="Morrison M."/>
        </authorList>
    </citation>
    <scope>NUCLEOTIDE SEQUENCE</scope>
    <source>
        <strain evidence="2">MG</strain>
    </source>
</reference>
<sequence>AEVIGAVKVRFALFTIAVGVKSSGMVVMSLLVFLLLEVRCPDAFFALLRLLYGDSETMKRDFCRFFVCFSGGRG</sequence>
<organism evidence="2 3">
    <name type="scientific">Methanocorpusculum petauri</name>
    <dbReference type="NCBI Taxonomy" id="3002863"/>
    <lineage>
        <taxon>Archaea</taxon>
        <taxon>Methanobacteriati</taxon>
        <taxon>Methanobacteriota</taxon>
        <taxon>Stenosarchaea group</taxon>
        <taxon>Methanomicrobia</taxon>
        <taxon>Methanomicrobiales</taxon>
        <taxon>Methanocorpusculaceae</taxon>
        <taxon>Methanocorpusculum</taxon>
    </lineage>
</organism>
<dbReference type="EMBL" id="JAPTGB010000055">
    <property type="protein sequence ID" value="MCZ0861634.1"/>
    <property type="molecule type" value="Genomic_DNA"/>
</dbReference>
<dbReference type="RefSeq" id="WP_268925830.1">
    <property type="nucleotide sequence ID" value="NZ_JAPTGB010000055.1"/>
</dbReference>
<feature type="transmembrane region" description="Helical" evidence="1">
    <location>
        <begin position="12"/>
        <end position="36"/>
    </location>
</feature>
<keyword evidence="3" id="KW-1185">Reference proteome</keyword>
<proteinExistence type="predicted"/>
<feature type="non-terminal residue" evidence="2">
    <location>
        <position position="1"/>
    </location>
</feature>
<keyword evidence="1" id="KW-0472">Membrane</keyword>
<keyword evidence="1" id="KW-1133">Transmembrane helix</keyword>
<protein>
    <submittedName>
        <fullName evidence="2">Uncharacterized protein</fullName>
    </submittedName>
</protein>
<gene>
    <name evidence="2" type="ORF">O0S10_10480</name>
</gene>
<accession>A0ABT4IJS1</accession>
<evidence type="ECO:0000256" key="1">
    <source>
        <dbReference type="SAM" id="Phobius"/>
    </source>
</evidence>
<name>A0ABT4IJS1_9EURY</name>
<keyword evidence="1" id="KW-0812">Transmembrane</keyword>
<evidence type="ECO:0000313" key="3">
    <source>
        <dbReference type="Proteomes" id="UP001141422"/>
    </source>
</evidence>